<keyword evidence="1" id="KW-0472">Membrane</keyword>
<dbReference type="Proteomes" id="UP000189670">
    <property type="component" value="Unassembled WGS sequence"/>
</dbReference>
<keyword evidence="2" id="KW-0449">Lipoprotein</keyword>
<accession>A0A1V1PH52</accession>
<dbReference type="SUPFAM" id="SSF48452">
    <property type="entry name" value="TPR-like"/>
    <property type="match status" value="1"/>
</dbReference>
<protein>
    <submittedName>
        <fullName evidence="2">Lipoprotein</fullName>
    </submittedName>
</protein>
<dbReference type="InterPro" id="IPR019734">
    <property type="entry name" value="TPR_rpt"/>
</dbReference>
<sequence>MFYERNNSKLFMFFSITTFEVLSISNILSFKSLNNGENMHKAIITMIVITICFPISGAAEQTANQQFEFANTLMKQERYKTSITEFQRFLFLFPNDRRTMKATYKIGLSYQMQKQYILAIDTYHKLVQSPQPINDRIQAAFRLSECYQAQNNYQEAQNVLITLQQHVSQPQALDKIHYRLGWLFIQNNQYHMARKHFQSIQNVSEYPLAIINKALETKDLPYKNPYLAGGLSIVPGLGQAYCERYQDAALSFIVNGIIAWAAWENFAHDRPAMGTLISFFGMGFYSGNIYGATNSAHKHNQRLEKQWLYHLQHNLDSTNDLYWGNE</sequence>
<gene>
    <name evidence="2" type="ORF">OMM_00429</name>
</gene>
<dbReference type="AlphaFoldDB" id="A0A1V1PH52"/>
<dbReference type="Pfam" id="PF13174">
    <property type="entry name" value="TPR_6"/>
    <property type="match status" value="2"/>
</dbReference>
<proteinExistence type="predicted"/>
<dbReference type="Gene3D" id="1.25.40.10">
    <property type="entry name" value="Tetratricopeptide repeat domain"/>
    <property type="match status" value="2"/>
</dbReference>
<evidence type="ECO:0000256" key="1">
    <source>
        <dbReference type="SAM" id="Phobius"/>
    </source>
</evidence>
<evidence type="ECO:0000313" key="2">
    <source>
        <dbReference type="EMBL" id="ETR74118.1"/>
    </source>
</evidence>
<keyword evidence="1" id="KW-0812">Transmembrane</keyword>
<dbReference type="EMBL" id="ATBP01000020">
    <property type="protein sequence ID" value="ETR74118.1"/>
    <property type="molecule type" value="Genomic_DNA"/>
</dbReference>
<name>A0A1V1PH52_9BACT</name>
<dbReference type="InterPro" id="IPR011990">
    <property type="entry name" value="TPR-like_helical_dom_sf"/>
</dbReference>
<feature type="transmembrane region" description="Helical" evidence="1">
    <location>
        <begin position="42"/>
        <end position="59"/>
    </location>
</feature>
<organism evidence="2 3">
    <name type="scientific">Candidatus Magnetoglobus multicellularis str. Araruama</name>
    <dbReference type="NCBI Taxonomy" id="890399"/>
    <lineage>
        <taxon>Bacteria</taxon>
        <taxon>Pseudomonadati</taxon>
        <taxon>Thermodesulfobacteriota</taxon>
        <taxon>Desulfobacteria</taxon>
        <taxon>Desulfobacterales</taxon>
        <taxon>Desulfobacteraceae</taxon>
        <taxon>Candidatus Magnetoglobus</taxon>
    </lineage>
</organism>
<feature type="transmembrane region" description="Helical" evidence="1">
    <location>
        <begin position="12"/>
        <end position="30"/>
    </location>
</feature>
<keyword evidence="1" id="KW-1133">Transmembrane helix</keyword>
<comment type="caution">
    <text evidence="2">The sequence shown here is derived from an EMBL/GenBank/DDBJ whole genome shotgun (WGS) entry which is preliminary data.</text>
</comment>
<reference evidence="3" key="1">
    <citation type="submission" date="2012-11" db="EMBL/GenBank/DDBJ databases">
        <authorList>
            <person name="Lucero-Rivera Y.E."/>
            <person name="Tovar-Ramirez D."/>
        </authorList>
    </citation>
    <scope>NUCLEOTIDE SEQUENCE [LARGE SCALE GENOMIC DNA]</scope>
    <source>
        <strain evidence="3">Araruama</strain>
    </source>
</reference>
<evidence type="ECO:0000313" key="3">
    <source>
        <dbReference type="Proteomes" id="UP000189670"/>
    </source>
</evidence>